<gene>
    <name evidence="8" type="ORF">C6P46_001421</name>
</gene>
<proteinExistence type="predicted"/>
<keyword evidence="2" id="KW-0547">Nucleotide-binding</keyword>
<reference evidence="8 9" key="1">
    <citation type="submission" date="2020-11" db="EMBL/GenBank/DDBJ databases">
        <title>Kefir isolates.</title>
        <authorList>
            <person name="Marcisauskas S."/>
            <person name="Kim Y."/>
            <person name="Blasche S."/>
        </authorList>
    </citation>
    <scope>NUCLEOTIDE SEQUENCE [LARGE SCALE GENOMIC DNA]</scope>
    <source>
        <strain evidence="8 9">KR</strain>
    </source>
</reference>
<dbReference type="InterPro" id="IPR023179">
    <property type="entry name" value="GTP-bd_ortho_bundle_sf"/>
</dbReference>
<dbReference type="Gene3D" id="1.10.1580.10">
    <property type="match status" value="1"/>
</dbReference>
<dbReference type="AlphaFoldDB" id="A0A9P7B8B4"/>
<evidence type="ECO:0000256" key="1">
    <source>
        <dbReference type="ARBA" id="ARBA00004604"/>
    </source>
</evidence>
<feature type="compositionally biased region" description="Basic residues" evidence="6">
    <location>
        <begin position="643"/>
        <end position="657"/>
    </location>
</feature>
<feature type="compositionally biased region" description="Polar residues" evidence="6">
    <location>
        <begin position="602"/>
        <end position="611"/>
    </location>
</feature>
<keyword evidence="3" id="KW-0175">Coiled coil</keyword>
<dbReference type="EMBL" id="PUHQ01000014">
    <property type="protein sequence ID" value="KAG0664376.1"/>
    <property type="molecule type" value="Genomic_DNA"/>
</dbReference>
<feature type="region of interest" description="Disordered" evidence="6">
    <location>
        <begin position="1"/>
        <end position="55"/>
    </location>
</feature>
<dbReference type="PANTHER" id="PTHR11089:SF30">
    <property type="entry name" value="GUANINE NUCLEOTIDE-BINDING PROTEIN-LIKE 3 HOMOLOG"/>
    <property type="match status" value="1"/>
</dbReference>
<dbReference type="GO" id="GO:0050793">
    <property type="term" value="P:regulation of developmental process"/>
    <property type="evidence" value="ECO:0007669"/>
    <property type="project" value="UniProtKB-ARBA"/>
</dbReference>
<feature type="compositionally biased region" description="Low complexity" evidence="6">
    <location>
        <begin position="227"/>
        <end position="242"/>
    </location>
</feature>
<accession>A0A9P7B8B4</accession>
<evidence type="ECO:0000256" key="3">
    <source>
        <dbReference type="ARBA" id="ARBA00023054"/>
    </source>
</evidence>
<dbReference type="InterPro" id="IPR030378">
    <property type="entry name" value="G_CP_dom"/>
</dbReference>
<feature type="compositionally biased region" description="Acidic residues" evidence="6">
    <location>
        <begin position="116"/>
        <end position="126"/>
    </location>
</feature>
<dbReference type="GO" id="GO:0005525">
    <property type="term" value="F:GTP binding"/>
    <property type="evidence" value="ECO:0007669"/>
    <property type="project" value="UniProtKB-KW"/>
</dbReference>
<evidence type="ECO:0000313" key="9">
    <source>
        <dbReference type="Proteomes" id="UP000777482"/>
    </source>
</evidence>
<feature type="domain" description="CP-type G" evidence="7">
    <location>
        <begin position="140"/>
        <end position="332"/>
    </location>
</feature>
<dbReference type="Pfam" id="PF01926">
    <property type="entry name" value="MMR_HSR1"/>
    <property type="match status" value="1"/>
</dbReference>
<dbReference type="FunFam" id="1.10.1580.10:FF:000002">
    <property type="entry name" value="Guanine nucleotide-binding protein-like 3 (nucleolar)-like"/>
    <property type="match status" value="1"/>
</dbReference>
<feature type="region of interest" description="Disordered" evidence="6">
    <location>
        <begin position="216"/>
        <end position="242"/>
    </location>
</feature>
<evidence type="ECO:0000256" key="5">
    <source>
        <dbReference type="ARBA" id="ARBA00023242"/>
    </source>
</evidence>
<sequence>MVKIRKSQSSKAQPGPAHPRPRVARRPSTASTSHSRPALTLYAPVHKPKELGIPNSFPFKDQLLAEAQAEKARVEEEKLERREAAKAANQQGATLASTAALAAALAADAQAREDAMLDDEEDEMDESERQVQDASLKLHAKSLRKVLEMSDVVIEVLDARDPVGTRCRAVERELRSLDGGRKKLVLVLNKIDLVPPQVVQAWLTHLRLQAPTIPFKSSTQQQRNHLSASASTTPQSASGSSTKPLMELIKGFRLNQSTPGGEPSTSSGAPVKHSLTIGLIGHPNVGKSSLINTLKRSKACSVAPTPGWTKEVQEVVIEKGVRVLDCPGVVVEMRGEVEGALKGMIKPEDVRDCRAPIEAILSRCSPTHLQMLYSIPHFADTTGFLLGVARAKGRLRKGGVPDLDGTARSILRDWVAGRIAYYTAPPTAAQTEAVKAATAAEQQQVGTVTEADVGGASLHTAFAPAFDLKALFGEADAVAFAKDGAGSAVGERKAVKMKEGALGVEADDADVGWAVDDEPEAVTMEDDADDDDLNLDDLVDDEEEEGDEDGMDEDEVPTLVPAASGVKGKRAAPSAVPAAAAAAAANRIVSVAPPAKKKKQMKSVSFSSTPLGPTGSTVAAAPSAAAVNKAQIEAEGGDVALNKKAKQKAKKDKKRAAKQTAKRDEEVRDATREFGADAELPTKPRAAQMVKGSVSETYDYAEFFDVPSKKKGKRASTGGDDDDVDM</sequence>
<dbReference type="OrthoDB" id="444945at2759"/>
<dbReference type="FunFam" id="3.40.50.300:FF:000571">
    <property type="entry name" value="Guanine nucleotide-binding protein-like NSN1"/>
    <property type="match status" value="1"/>
</dbReference>
<dbReference type="PRINTS" id="PR00326">
    <property type="entry name" value="GTP1OBG"/>
</dbReference>
<evidence type="ECO:0000259" key="7">
    <source>
        <dbReference type="PROSITE" id="PS51721"/>
    </source>
</evidence>
<keyword evidence="9" id="KW-1185">Reference proteome</keyword>
<feature type="region of interest" description="Disordered" evidence="6">
    <location>
        <begin position="112"/>
        <end position="132"/>
    </location>
</feature>
<keyword evidence="4" id="KW-0342">GTP-binding</keyword>
<feature type="compositionally biased region" description="Low complexity" evidence="6">
    <location>
        <begin position="613"/>
        <end position="627"/>
    </location>
</feature>
<feature type="compositionally biased region" description="Polar residues" evidence="6">
    <location>
        <begin position="216"/>
        <end position="226"/>
    </location>
</feature>
<dbReference type="InterPro" id="IPR006073">
    <property type="entry name" value="GTP-bd"/>
</dbReference>
<dbReference type="GO" id="GO:0005730">
    <property type="term" value="C:nucleolus"/>
    <property type="evidence" value="ECO:0007669"/>
    <property type="project" value="UniProtKB-SubCell"/>
</dbReference>
<dbReference type="GO" id="GO:0051239">
    <property type="term" value="P:regulation of multicellular organismal process"/>
    <property type="evidence" value="ECO:0007669"/>
    <property type="project" value="UniProtKB-ARBA"/>
</dbReference>
<evidence type="ECO:0000256" key="4">
    <source>
        <dbReference type="ARBA" id="ARBA00023134"/>
    </source>
</evidence>
<dbReference type="CDD" id="cd04178">
    <property type="entry name" value="Nucleostemin_like"/>
    <property type="match status" value="1"/>
</dbReference>
<feature type="compositionally biased region" description="Basic and acidic residues" evidence="6">
    <location>
        <begin position="661"/>
        <end position="675"/>
    </location>
</feature>
<evidence type="ECO:0000313" key="8">
    <source>
        <dbReference type="EMBL" id="KAG0664376.1"/>
    </source>
</evidence>
<evidence type="ECO:0000256" key="2">
    <source>
        <dbReference type="ARBA" id="ARBA00022741"/>
    </source>
</evidence>
<comment type="caution">
    <text evidence="8">The sequence shown here is derived from an EMBL/GenBank/DDBJ whole genome shotgun (WGS) entry which is preliminary data.</text>
</comment>
<dbReference type="SUPFAM" id="SSF52540">
    <property type="entry name" value="P-loop containing nucleoside triphosphate hydrolases"/>
    <property type="match status" value="1"/>
</dbReference>
<feature type="region of interest" description="Disordered" evidence="6">
    <location>
        <begin position="594"/>
        <end position="692"/>
    </location>
</feature>
<dbReference type="InterPro" id="IPR027417">
    <property type="entry name" value="P-loop_NTPase"/>
</dbReference>
<dbReference type="Pfam" id="PF08701">
    <property type="entry name" value="GN3L_Grn1"/>
    <property type="match status" value="1"/>
</dbReference>
<dbReference type="InterPro" id="IPR014813">
    <property type="entry name" value="Gnl3_N_dom"/>
</dbReference>
<dbReference type="PANTHER" id="PTHR11089">
    <property type="entry name" value="GTP-BINDING PROTEIN-RELATED"/>
    <property type="match status" value="1"/>
</dbReference>
<dbReference type="InterPro" id="IPR050755">
    <property type="entry name" value="TRAFAC_YlqF/YawG_RiboMat"/>
</dbReference>
<evidence type="ECO:0000256" key="6">
    <source>
        <dbReference type="SAM" id="MobiDB-lite"/>
    </source>
</evidence>
<name>A0A9P7B8B4_RHOMI</name>
<dbReference type="Gene3D" id="3.40.50.300">
    <property type="entry name" value="P-loop containing nucleotide triphosphate hydrolases"/>
    <property type="match status" value="1"/>
</dbReference>
<organism evidence="8 9">
    <name type="scientific">Rhodotorula mucilaginosa</name>
    <name type="common">Yeast</name>
    <name type="synonym">Rhodotorula rubra</name>
    <dbReference type="NCBI Taxonomy" id="5537"/>
    <lineage>
        <taxon>Eukaryota</taxon>
        <taxon>Fungi</taxon>
        <taxon>Dikarya</taxon>
        <taxon>Basidiomycota</taxon>
        <taxon>Pucciniomycotina</taxon>
        <taxon>Microbotryomycetes</taxon>
        <taxon>Sporidiobolales</taxon>
        <taxon>Sporidiobolaceae</taxon>
        <taxon>Rhodotorula</taxon>
    </lineage>
</organism>
<comment type="subcellular location">
    <subcellularLocation>
        <location evidence="1">Nucleus</location>
        <location evidence="1">Nucleolus</location>
    </subcellularLocation>
</comment>
<dbReference type="Proteomes" id="UP000777482">
    <property type="component" value="Unassembled WGS sequence"/>
</dbReference>
<dbReference type="PROSITE" id="PS51721">
    <property type="entry name" value="G_CP"/>
    <property type="match status" value="1"/>
</dbReference>
<keyword evidence="5" id="KW-0539">Nucleus</keyword>
<protein>
    <recommendedName>
        <fullName evidence="7">CP-type G domain-containing protein</fullName>
    </recommendedName>
</protein>